<gene>
    <name evidence="1" type="ORF">Cob_v012559</name>
</gene>
<accession>A0A484F9B1</accession>
<protein>
    <submittedName>
        <fullName evidence="1">Uncharacterized protein</fullName>
    </submittedName>
</protein>
<comment type="caution">
    <text evidence="1">The sequence shown here is derived from an EMBL/GenBank/DDBJ whole genome shotgun (WGS) entry which is preliminary data.</text>
</comment>
<keyword evidence="2" id="KW-1185">Reference proteome</keyword>
<reference evidence="2" key="2">
    <citation type="journal article" date="2019" name="Mol. Plant Microbe Interact.">
        <title>Genome sequence resources for four phytopathogenic fungi from the Colletotrichum orbiculare species complex.</title>
        <authorList>
            <person name="Gan P."/>
            <person name="Tsushima A."/>
            <person name="Narusaka M."/>
            <person name="Narusaka Y."/>
            <person name="Takano Y."/>
            <person name="Kubo Y."/>
            <person name="Shirasu K."/>
        </authorList>
    </citation>
    <scope>GENOME REANNOTATION</scope>
    <source>
        <strain evidence="2">104-T / ATCC 96160 / CBS 514.97 / LARS 414 / MAFF 240422</strain>
    </source>
</reference>
<evidence type="ECO:0000313" key="2">
    <source>
        <dbReference type="Proteomes" id="UP000014480"/>
    </source>
</evidence>
<dbReference type="EMBL" id="AMCV02000050">
    <property type="protein sequence ID" value="TDZ14498.1"/>
    <property type="molecule type" value="Genomic_DNA"/>
</dbReference>
<reference evidence="2" key="1">
    <citation type="journal article" date="2013" name="New Phytol.">
        <title>Comparative genomic and transcriptomic analyses reveal the hemibiotrophic stage shift of Colletotrichum fungi.</title>
        <authorList>
            <person name="Gan P."/>
            <person name="Ikeda K."/>
            <person name="Irieda H."/>
            <person name="Narusaka M."/>
            <person name="O'Connell R.J."/>
            <person name="Narusaka Y."/>
            <person name="Takano Y."/>
            <person name="Kubo Y."/>
            <person name="Shirasu K."/>
        </authorList>
    </citation>
    <scope>NUCLEOTIDE SEQUENCE [LARGE SCALE GENOMIC DNA]</scope>
    <source>
        <strain evidence="2">104-T / ATCC 96160 / CBS 514.97 / LARS 414 / MAFF 240422</strain>
    </source>
</reference>
<dbReference type="Proteomes" id="UP000014480">
    <property type="component" value="Unassembled WGS sequence"/>
</dbReference>
<name>A0A484F9B1_COLOR</name>
<dbReference type="AlphaFoldDB" id="A0A484F9B1"/>
<sequence>MYDTNRAHGSPQATSGFQAFSCRLRYLSLPGVPGSEFRFLRTHRSSNLPASALDVGVHLLYCLVSNDCPEGLAFWWKSWQTSTVSAAAHTFLVFSRLPRPMYWEEMSCSLASVD</sequence>
<proteinExistence type="predicted"/>
<organism evidence="1 2">
    <name type="scientific">Colletotrichum orbiculare (strain 104-T / ATCC 96160 / CBS 514.97 / LARS 414 / MAFF 240422)</name>
    <name type="common">Cucumber anthracnose fungus</name>
    <name type="synonym">Colletotrichum lagenarium</name>
    <dbReference type="NCBI Taxonomy" id="1213857"/>
    <lineage>
        <taxon>Eukaryota</taxon>
        <taxon>Fungi</taxon>
        <taxon>Dikarya</taxon>
        <taxon>Ascomycota</taxon>
        <taxon>Pezizomycotina</taxon>
        <taxon>Sordariomycetes</taxon>
        <taxon>Hypocreomycetidae</taxon>
        <taxon>Glomerellales</taxon>
        <taxon>Glomerellaceae</taxon>
        <taxon>Colletotrichum</taxon>
        <taxon>Colletotrichum orbiculare species complex</taxon>
    </lineage>
</organism>
<evidence type="ECO:0000313" key="1">
    <source>
        <dbReference type="EMBL" id="TDZ14498.1"/>
    </source>
</evidence>